<evidence type="ECO:0000313" key="2">
    <source>
        <dbReference type="EMBL" id="SNZ19275.1"/>
    </source>
</evidence>
<organism evidence="2 3">
    <name type="scientific">Cohaesibacter gelatinilyticus</name>
    <dbReference type="NCBI Taxonomy" id="372072"/>
    <lineage>
        <taxon>Bacteria</taxon>
        <taxon>Pseudomonadati</taxon>
        <taxon>Pseudomonadota</taxon>
        <taxon>Alphaproteobacteria</taxon>
        <taxon>Hyphomicrobiales</taxon>
        <taxon>Cohaesibacteraceae</taxon>
    </lineage>
</organism>
<dbReference type="Proteomes" id="UP000219439">
    <property type="component" value="Unassembled WGS sequence"/>
</dbReference>
<gene>
    <name evidence="2" type="ORF">SAMN06265368_2355</name>
</gene>
<evidence type="ECO:0000259" key="1">
    <source>
        <dbReference type="Pfam" id="PF13467"/>
    </source>
</evidence>
<keyword evidence="2" id="KW-0238">DNA-binding</keyword>
<proteinExistence type="predicted"/>
<dbReference type="InterPro" id="IPR027373">
    <property type="entry name" value="RHH_dom"/>
</dbReference>
<dbReference type="Pfam" id="PF13467">
    <property type="entry name" value="RHH_4"/>
    <property type="match status" value="1"/>
</dbReference>
<keyword evidence="3" id="KW-1185">Reference proteome</keyword>
<sequence length="122" mass="14050">MCQLFIDADPALWTPQTRSFRMDGMVTSVRLEDLFWRTLETIGERDDLTVPQLLLRLYNESLDAGHDIGNFTSFLRVCCLRFLDLQLRGLIPVEPGVRLSELLVDDILAAERCERDKRAPLL</sequence>
<dbReference type="EMBL" id="OBEL01000002">
    <property type="protein sequence ID" value="SNZ19275.1"/>
    <property type="molecule type" value="Genomic_DNA"/>
</dbReference>
<dbReference type="Gene3D" id="1.10.3990.20">
    <property type="entry name" value="protein bp1543"/>
    <property type="match status" value="1"/>
</dbReference>
<accession>A0A285PC13</accession>
<dbReference type="GO" id="GO:0003677">
    <property type="term" value="F:DNA binding"/>
    <property type="evidence" value="ECO:0007669"/>
    <property type="project" value="UniProtKB-KW"/>
</dbReference>
<protein>
    <submittedName>
        <fullName evidence="2">Predicted DNA-binding protein, contains Ribbon-helix-helix (RHH) domain</fullName>
    </submittedName>
</protein>
<name>A0A285PC13_9HYPH</name>
<dbReference type="RefSeq" id="WP_097153633.1">
    <property type="nucleotide sequence ID" value="NZ_OBEL01000002.1"/>
</dbReference>
<feature type="domain" description="Ribbon-helix-helix" evidence="1">
    <location>
        <begin position="15"/>
        <end position="81"/>
    </location>
</feature>
<reference evidence="2 3" key="1">
    <citation type="submission" date="2017-09" db="EMBL/GenBank/DDBJ databases">
        <authorList>
            <person name="Ehlers B."/>
            <person name="Leendertz F.H."/>
        </authorList>
    </citation>
    <scope>NUCLEOTIDE SEQUENCE [LARGE SCALE GENOMIC DNA]</scope>
    <source>
        <strain evidence="2 3">DSM 18289</strain>
    </source>
</reference>
<evidence type="ECO:0000313" key="3">
    <source>
        <dbReference type="Proteomes" id="UP000219439"/>
    </source>
</evidence>
<dbReference type="InterPro" id="IPR038268">
    <property type="entry name" value="RHH_sf"/>
</dbReference>
<dbReference type="OrthoDB" id="5458732at2"/>
<dbReference type="AlphaFoldDB" id="A0A285PC13"/>